<keyword evidence="4" id="KW-0699">rRNA-binding</keyword>
<dbReference type="InterPro" id="IPR037118">
    <property type="entry name" value="Val-tRNA_synth_C_sf"/>
</dbReference>
<dbReference type="AlphaFoldDB" id="A0A1I6Y9W4"/>
<keyword evidence="5" id="KW-0677">Repeat</keyword>
<name>A0A1I6Y9W4_9FLAO</name>
<dbReference type="Gene3D" id="3.40.50.300">
    <property type="entry name" value="P-loop containing nucleotide triphosphate hydrolases"/>
    <property type="match status" value="2"/>
</dbReference>
<feature type="domain" description="ABC transporter" evidence="13">
    <location>
        <begin position="312"/>
        <end position="525"/>
    </location>
</feature>
<evidence type="ECO:0000256" key="6">
    <source>
        <dbReference type="ARBA" id="ARBA00022741"/>
    </source>
</evidence>
<evidence type="ECO:0000256" key="10">
    <source>
        <dbReference type="ARBA" id="ARBA00022884"/>
    </source>
</evidence>
<keyword evidence="6" id="KW-0547">Nucleotide-binding</keyword>
<dbReference type="Pfam" id="PF12848">
    <property type="entry name" value="ABC_tran_Xtn"/>
    <property type="match status" value="1"/>
</dbReference>
<keyword evidence="8 14" id="KW-0067">ATP-binding</keyword>
<dbReference type="PANTHER" id="PTHR42855:SF1">
    <property type="entry name" value="ABC TRANSPORTER DOMAIN-CONTAINING PROTEIN"/>
    <property type="match status" value="1"/>
</dbReference>
<protein>
    <submittedName>
        <fullName evidence="14">ATP-binding cassette, subfamily F, uup</fullName>
    </submittedName>
</protein>
<dbReference type="Pfam" id="PF00005">
    <property type="entry name" value="ABC_tran"/>
    <property type="match status" value="2"/>
</dbReference>
<evidence type="ECO:0000259" key="13">
    <source>
        <dbReference type="PROSITE" id="PS50893"/>
    </source>
</evidence>
<sequence length="630" mass="73156">MNFLSVENLTKTFGDRLIFEDLTFGIEQGQKAAIVAKNGKGKSTLLKCLLGSEPFDDGRVVFRKDIRVAYLEQAENLDESHTIIEEVFKHDLPKLKVVKEYNKAMKENDEKRIEELFVEISELNAWDTEVKVQQILSKLKLDNVELPISVLSGGQKKRVALAKVLIAEPDFLILDEPTNHLDLDMIEWLEEYLGTSKSTILMVTHDRYFLEVVCDTILELEDHTIYKYKGNFSYYLEKKAEREEQFETTVTKARSKMRTELEWMRRQPKARGTKQKARIDSFHDLKKVAKQNINKEELELGVKMERLGTKILELHKIGKSFGDKKIIEDLTYTFKRNERLGIVGNNGTGKSTFLNMIMGRESLDKGKIVIGETVVFGYYSQENIQVDENMKVIDVIRDIAEYIPLEKGRQMSAAQFLEKFLFPRDMHYNYVYKLSGGEKRRLKLMTVLMANPNFLILDEPTNDLDIFVLNVLEDYLRTFQGALIIVSHDRYFMDKMVDHLFVFEGEGQIKDIIGNYTAYREHLKEADKQEKEENRQRKKEEQSVAAKVEVVEQPKPVVEKRKLSYKEKTEFEALDGEIMELEEEKEKLTAVLSNPDVSSDELNEASKRLGEVVAEIEQKSDRWMELAEFI</sequence>
<dbReference type="PANTHER" id="PTHR42855">
    <property type="entry name" value="ABC TRANSPORTER ATP-BINDING SUBUNIT"/>
    <property type="match status" value="1"/>
</dbReference>
<keyword evidence="9" id="KW-0810">Translation regulation</keyword>
<proteinExistence type="inferred from homology"/>
<evidence type="ECO:0000256" key="11">
    <source>
        <dbReference type="ARBA" id="ARBA00022917"/>
    </source>
</evidence>
<feature type="coiled-coil region" evidence="12">
    <location>
        <begin position="516"/>
        <end position="543"/>
    </location>
</feature>
<dbReference type="InterPro" id="IPR003439">
    <property type="entry name" value="ABC_transporter-like_ATP-bd"/>
</dbReference>
<dbReference type="GO" id="GO:0005524">
    <property type="term" value="F:ATP binding"/>
    <property type="evidence" value="ECO:0007669"/>
    <property type="project" value="UniProtKB-KW"/>
</dbReference>
<dbReference type="InterPro" id="IPR027417">
    <property type="entry name" value="P-loop_NTPase"/>
</dbReference>
<evidence type="ECO:0000256" key="8">
    <source>
        <dbReference type="ARBA" id="ARBA00022840"/>
    </source>
</evidence>
<evidence type="ECO:0000256" key="5">
    <source>
        <dbReference type="ARBA" id="ARBA00022737"/>
    </source>
</evidence>
<dbReference type="InterPro" id="IPR032524">
    <property type="entry name" value="ABC_tran_C"/>
</dbReference>
<dbReference type="Proteomes" id="UP000236454">
    <property type="component" value="Unassembled WGS sequence"/>
</dbReference>
<evidence type="ECO:0000256" key="7">
    <source>
        <dbReference type="ARBA" id="ARBA00022801"/>
    </source>
</evidence>
<dbReference type="GO" id="GO:0016887">
    <property type="term" value="F:ATP hydrolysis activity"/>
    <property type="evidence" value="ECO:0007669"/>
    <property type="project" value="InterPro"/>
</dbReference>
<keyword evidence="11" id="KW-0648">Protein biosynthesis</keyword>
<dbReference type="EMBL" id="FPAS01000001">
    <property type="protein sequence ID" value="SFT47276.1"/>
    <property type="molecule type" value="Genomic_DNA"/>
</dbReference>
<dbReference type="GO" id="GO:0000049">
    <property type="term" value="F:tRNA binding"/>
    <property type="evidence" value="ECO:0007669"/>
    <property type="project" value="UniProtKB-KW"/>
</dbReference>
<keyword evidence="3" id="KW-0820">tRNA-binding</keyword>
<keyword evidence="15" id="KW-1185">Reference proteome</keyword>
<dbReference type="STRING" id="477690.SAMN05216474_0751"/>
<dbReference type="Gene3D" id="1.10.287.380">
    <property type="entry name" value="Valyl-tRNA synthetase, C-terminal domain"/>
    <property type="match status" value="1"/>
</dbReference>
<evidence type="ECO:0000313" key="15">
    <source>
        <dbReference type="Proteomes" id="UP000236454"/>
    </source>
</evidence>
<keyword evidence="2" id="KW-0963">Cytoplasm</keyword>
<comment type="similarity">
    <text evidence="1">Belongs to the ABC transporter superfamily. ABCF family. Translational throttle EttA subfamily.</text>
</comment>
<dbReference type="GO" id="GO:0006417">
    <property type="term" value="P:regulation of translation"/>
    <property type="evidence" value="ECO:0007669"/>
    <property type="project" value="UniProtKB-KW"/>
</dbReference>
<dbReference type="FunFam" id="3.40.50.300:FF:000011">
    <property type="entry name" value="Putative ABC transporter ATP-binding component"/>
    <property type="match status" value="1"/>
</dbReference>
<evidence type="ECO:0000256" key="3">
    <source>
        <dbReference type="ARBA" id="ARBA00022555"/>
    </source>
</evidence>
<dbReference type="GO" id="GO:0006412">
    <property type="term" value="P:translation"/>
    <property type="evidence" value="ECO:0007669"/>
    <property type="project" value="UniProtKB-KW"/>
</dbReference>
<dbReference type="InterPro" id="IPR032781">
    <property type="entry name" value="ABC_tran_Xtn"/>
</dbReference>
<evidence type="ECO:0000256" key="2">
    <source>
        <dbReference type="ARBA" id="ARBA00022490"/>
    </source>
</evidence>
<accession>A0A1I6Y9W4</accession>
<dbReference type="InterPro" id="IPR017871">
    <property type="entry name" value="ABC_transporter-like_CS"/>
</dbReference>
<dbReference type="PROSITE" id="PS00211">
    <property type="entry name" value="ABC_TRANSPORTER_1"/>
    <property type="match status" value="1"/>
</dbReference>
<dbReference type="OrthoDB" id="1521973at2"/>
<dbReference type="GO" id="GO:0003677">
    <property type="term" value="F:DNA binding"/>
    <property type="evidence" value="ECO:0007669"/>
    <property type="project" value="InterPro"/>
</dbReference>
<dbReference type="CDD" id="cd03221">
    <property type="entry name" value="ABCF_EF-3"/>
    <property type="match status" value="2"/>
</dbReference>
<gene>
    <name evidence="14" type="ORF">SAMN05216474_0751</name>
</gene>
<evidence type="ECO:0000256" key="4">
    <source>
        <dbReference type="ARBA" id="ARBA00022730"/>
    </source>
</evidence>
<dbReference type="PROSITE" id="PS50893">
    <property type="entry name" value="ABC_TRANSPORTER_2"/>
    <property type="match status" value="2"/>
</dbReference>
<dbReference type="InterPro" id="IPR051309">
    <property type="entry name" value="ABCF_ATPase"/>
</dbReference>
<feature type="coiled-coil region" evidence="12">
    <location>
        <begin position="571"/>
        <end position="622"/>
    </location>
</feature>
<keyword evidence="10" id="KW-0694">RNA-binding</keyword>
<evidence type="ECO:0000256" key="1">
    <source>
        <dbReference type="ARBA" id="ARBA00005868"/>
    </source>
</evidence>
<dbReference type="RefSeq" id="WP_090246478.1">
    <property type="nucleotide sequence ID" value="NZ_FPAS01000001.1"/>
</dbReference>
<dbReference type="FunFam" id="3.40.50.300:FF:000183">
    <property type="entry name" value="ABC transporter ATP-binding protein yjjK"/>
    <property type="match status" value="1"/>
</dbReference>
<evidence type="ECO:0000256" key="9">
    <source>
        <dbReference type="ARBA" id="ARBA00022845"/>
    </source>
</evidence>
<dbReference type="GO" id="GO:0019843">
    <property type="term" value="F:rRNA binding"/>
    <property type="evidence" value="ECO:0007669"/>
    <property type="project" value="UniProtKB-KW"/>
</dbReference>
<evidence type="ECO:0000313" key="14">
    <source>
        <dbReference type="EMBL" id="SFT47276.1"/>
    </source>
</evidence>
<organism evidence="14 15">
    <name type="scientific">Lishizhenia tianjinensis</name>
    <dbReference type="NCBI Taxonomy" id="477690"/>
    <lineage>
        <taxon>Bacteria</taxon>
        <taxon>Pseudomonadati</taxon>
        <taxon>Bacteroidota</taxon>
        <taxon>Flavobacteriia</taxon>
        <taxon>Flavobacteriales</taxon>
        <taxon>Crocinitomicaceae</taxon>
        <taxon>Lishizhenia</taxon>
    </lineage>
</organism>
<dbReference type="SMART" id="SM00382">
    <property type="entry name" value="AAA"/>
    <property type="match status" value="2"/>
</dbReference>
<evidence type="ECO:0000256" key="12">
    <source>
        <dbReference type="SAM" id="Coils"/>
    </source>
</evidence>
<dbReference type="SUPFAM" id="SSF52540">
    <property type="entry name" value="P-loop containing nucleoside triphosphate hydrolases"/>
    <property type="match status" value="2"/>
</dbReference>
<feature type="domain" description="ABC transporter" evidence="13">
    <location>
        <begin position="4"/>
        <end position="247"/>
    </location>
</feature>
<dbReference type="InterPro" id="IPR003593">
    <property type="entry name" value="AAA+_ATPase"/>
</dbReference>
<keyword evidence="7" id="KW-0378">Hydrolase</keyword>
<reference evidence="14 15" key="1">
    <citation type="submission" date="2016-10" db="EMBL/GenBank/DDBJ databases">
        <authorList>
            <person name="de Groot N.N."/>
        </authorList>
    </citation>
    <scope>NUCLEOTIDE SEQUENCE [LARGE SCALE GENOMIC DNA]</scope>
    <source>
        <strain evidence="14 15">CGMCC 1.7005</strain>
    </source>
</reference>
<keyword evidence="12" id="KW-0175">Coiled coil</keyword>
<dbReference type="Pfam" id="PF16326">
    <property type="entry name" value="ABC_tran_CTD"/>
    <property type="match status" value="1"/>
</dbReference>